<evidence type="ECO:0000256" key="2">
    <source>
        <dbReference type="ARBA" id="ARBA00009085"/>
    </source>
</evidence>
<dbReference type="PROSITE" id="PS50235">
    <property type="entry name" value="USP_3"/>
    <property type="match status" value="1"/>
</dbReference>
<feature type="domain" description="USP" evidence="10">
    <location>
        <begin position="165"/>
        <end position="460"/>
    </location>
</feature>
<dbReference type="Pfam" id="PF00443">
    <property type="entry name" value="UCH"/>
    <property type="match status" value="1"/>
</dbReference>
<evidence type="ECO:0000313" key="12">
    <source>
        <dbReference type="Proteomes" id="UP000030645"/>
    </source>
</evidence>
<keyword evidence="5 8" id="KW-0378">Hydrolase</keyword>
<dbReference type="InterPro" id="IPR001394">
    <property type="entry name" value="Peptidase_C19_UCH"/>
</dbReference>
<evidence type="ECO:0000256" key="5">
    <source>
        <dbReference type="ARBA" id="ARBA00022801"/>
    </source>
</evidence>
<dbReference type="SUPFAM" id="SSF54001">
    <property type="entry name" value="Cysteine proteinases"/>
    <property type="match status" value="1"/>
</dbReference>
<evidence type="ECO:0000256" key="3">
    <source>
        <dbReference type="ARBA" id="ARBA00022670"/>
    </source>
</evidence>
<dbReference type="PROSITE" id="PS00972">
    <property type="entry name" value="USP_1"/>
    <property type="match status" value="1"/>
</dbReference>
<dbReference type="InterPro" id="IPR018200">
    <property type="entry name" value="USP_CS"/>
</dbReference>
<comment type="catalytic activity">
    <reaction evidence="1 8">
        <text>Thiol-dependent hydrolysis of ester, thioester, amide, peptide and isopeptide bonds formed by the C-terminal Gly of ubiquitin (a 76-residue protein attached to proteins as an intracellular targeting signal).</text>
        <dbReference type="EC" id="3.4.19.12"/>
    </reaction>
</comment>
<feature type="region of interest" description="Disordered" evidence="9">
    <location>
        <begin position="627"/>
        <end position="667"/>
    </location>
</feature>
<accession>W9RYX1</accession>
<feature type="region of interest" description="Disordered" evidence="9">
    <location>
        <begin position="1"/>
        <end position="67"/>
    </location>
</feature>
<dbReference type="EMBL" id="KE345304">
    <property type="protein sequence ID" value="EXB99718.1"/>
    <property type="molecule type" value="Genomic_DNA"/>
</dbReference>
<dbReference type="Gene3D" id="3.90.70.10">
    <property type="entry name" value="Cysteine proteinases"/>
    <property type="match status" value="1"/>
</dbReference>
<dbReference type="PANTHER" id="PTHR24006:SF747">
    <property type="entry name" value="UBIQUITIN CARBOXYL-TERMINAL HYDROLASE 20"/>
    <property type="match status" value="1"/>
</dbReference>
<dbReference type="InterPro" id="IPR050164">
    <property type="entry name" value="Peptidase_C19"/>
</dbReference>
<dbReference type="InterPro" id="IPR028889">
    <property type="entry name" value="USP"/>
</dbReference>
<dbReference type="Proteomes" id="UP000030645">
    <property type="component" value="Unassembled WGS sequence"/>
</dbReference>
<name>W9RYX1_9ROSA</name>
<dbReference type="FunFam" id="3.90.70.10:FF:000116">
    <property type="entry name" value="Ubiquitin carboxyl-terminal hydrolase 20"/>
    <property type="match status" value="1"/>
</dbReference>
<dbReference type="PROSITE" id="PS00973">
    <property type="entry name" value="USP_2"/>
    <property type="match status" value="1"/>
</dbReference>
<dbReference type="STRING" id="981085.W9RYX1"/>
<keyword evidence="4 8" id="KW-0833">Ubl conjugation pathway</keyword>
<dbReference type="PANTHER" id="PTHR24006">
    <property type="entry name" value="UBIQUITIN CARBOXYL-TERMINAL HYDROLASE"/>
    <property type="match status" value="1"/>
</dbReference>
<evidence type="ECO:0000256" key="8">
    <source>
        <dbReference type="RuleBase" id="RU366025"/>
    </source>
</evidence>
<comment type="similarity">
    <text evidence="2 8">Belongs to the peptidase C19 family.</text>
</comment>
<keyword evidence="12" id="KW-1185">Reference proteome</keyword>
<dbReference type="InterPro" id="IPR038765">
    <property type="entry name" value="Papain-like_cys_pep_sf"/>
</dbReference>
<protein>
    <recommendedName>
        <fullName evidence="8">Ubiquitin carboxyl-terminal hydrolase</fullName>
        <ecNumber evidence="8">3.4.19.12</ecNumber>
    </recommendedName>
</protein>
<evidence type="ECO:0000256" key="6">
    <source>
        <dbReference type="ARBA" id="ARBA00022807"/>
    </source>
</evidence>
<dbReference type="GO" id="GO:0016579">
    <property type="term" value="P:protein deubiquitination"/>
    <property type="evidence" value="ECO:0007669"/>
    <property type="project" value="InterPro"/>
</dbReference>
<organism evidence="11 12">
    <name type="scientific">Morus notabilis</name>
    <dbReference type="NCBI Taxonomy" id="981085"/>
    <lineage>
        <taxon>Eukaryota</taxon>
        <taxon>Viridiplantae</taxon>
        <taxon>Streptophyta</taxon>
        <taxon>Embryophyta</taxon>
        <taxon>Tracheophyta</taxon>
        <taxon>Spermatophyta</taxon>
        <taxon>Magnoliopsida</taxon>
        <taxon>eudicotyledons</taxon>
        <taxon>Gunneridae</taxon>
        <taxon>Pentapetalae</taxon>
        <taxon>rosids</taxon>
        <taxon>fabids</taxon>
        <taxon>Rosales</taxon>
        <taxon>Moraceae</taxon>
        <taxon>Moreae</taxon>
        <taxon>Morus</taxon>
    </lineage>
</organism>
<evidence type="ECO:0000256" key="9">
    <source>
        <dbReference type="SAM" id="MobiDB-lite"/>
    </source>
</evidence>
<dbReference type="GO" id="GO:0004843">
    <property type="term" value="F:cysteine-type deubiquitinase activity"/>
    <property type="evidence" value="ECO:0007669"/>
    <property type="project" value="UniProtKB-UniRule"/>
</dbReference>
<evidence type="ECO:0000313" key="11">
    <source>
        <dbReference type="EMBL" id="EXB99718.1"/>
    </source>
</evidence>
<feature type="region of interest" description="Disordered" evidence="9">
    <location>
        <begin position="106"/>
        <end position="133"/>
    </location>
</feature>
<feature type="compositionally biased region" description="Basic and acidic residues" evidence="9">
    <location>
        <begin position="107"/>
        <end position="116"/>
    </location>
</feature>
<dbReference type="GO" id="GO:0005634">
    <property type="term" value="C:nucleus"/>
    <property type="evidence" value="ECO:0007669"/>
    <property type="project" value="TreeGrafter"/>
</dbReference>
<dbReference type="EC" id="3.4.19.12" evidence="8"/>
<feature type="compositionally biased region" description="Polar residues" evidence="9">
    <location>
        <begin position="10"/>
        <end position="28"/>
    </location>
</feature>
<sequence>MESDPKESQETTSYSVPLQPNLGESPSETPVPDESLDPWRSFPQPEAEAVPDSVSPPDCEARSSLDSDLKAIADQASKAASKALADQSSVVQLSSLVDKLCSGGYEKAQKDEEESRTSLSGSVRSGSSDYDADSGRSFWSSSKDSMFFSDNLFNIQESQPSMVGAGLMNLGNTCFMNAVLQCFTHTVPLVQGLRSCNHSVPCERGFEEFCVVCALHDHIQLSLSSSGGLISPLKYEQEDAHEFLQCFLDRLESCLLDSKTNEKCSTPPAENLVEQVFGGRLISKLQCCNCGQVPTTFEPLIDLSLEIESVDSVPSALGSFTKMEKIEDSEIKFTCENCKEEVAVEKQLMVDQAPSVAVFHLKRFKADGSFVEKIDKHVDFSLELDLQSYSTSTSGDNAGLMYDLYGIIVHVGFSSASGHYFSFIRSSPDTWYRLDDSRVTRVREEYVLSQNAYILFYVKRGTPWFSSLMEAEKQPLDLETRTTSPQSVLDNVEKACPFSTDTSASVSSGEGNCFEKISSINVDACTTTSLGENSCQQDVDDTSADDIFHPLTPPRARSPDVFSFETPGPSYQIPRNHLKSEDQPTCKRLLNKRPDDSETKEAVRYLTRSMPSSRGSRLLDAMFRPQSEGAARKKRKFEFPCKGAGPASGRHKSNNGSAAHPVVAALR</sequence>
<dbReference type="eggNOG" id="KOG1865">
    <property type="taxonomic scope" value="Eukaryota"/>
</dbReference>
<keyword evidence="3 8" id="KW-0645">Protease</keyword>
<dbReference type="GO" id="GO:0005829">
    <property type="term" value="C:cytosol"/>
    <property type="evidence" value="ECO:0007669"/>
    <property type="project" value="TreeGrafter"/>
</dbReference>
<evidence type="ECO:0000256" key="4">
    <source>
        <dbReference type="ARBA" id="ARBA00022786"/>
    </source>
</evidence>
<evidence type="ECO:0000256" key="1">
    <source>
        <dbReference type="ARBA" id="ARBA00000707"/>
    </source>
</evidence>
<reference evidence="12" key="1">
    <citation type="submission" date="2013-01" db="EMBL/GenBank/DDBJ databases">
        <title>Draft Genome Sequence of a Mulberry Tree, Morus notabilis C.K. Schneid.</title>
        <authorList>
            <person name="He N."/>
            <person name="Zhao S."/>
        </authorList>
    </citation>
    <scope>NUCLEOTIDE SEQUENCE</scope>
</reference>
<dbReference type="GO" id="GO:0006508">
    <property type="term" value="P:proteolysis"/>
    <property type="evidence" value="ECO:0007669"/>
    <property type="project" value="UniProtKB-KW"/>
</dbReference>
<keyword evidence="6 8" id="KW-0788">Thiol protease</keyword>
<proteinExistence type="inferred from homology"/>
<dbReference type="AlphaFoldDB" id="W9RYX1"/>
<comment type="function">
    <text evidence="7 8">Recognizes and hydrolyzes the peptide bond at the C-terminal Gly of ubiquitin. Involved in the processing of poly-ubiquitin precursors as well as that of ubiquitinated proteins.</text>
</comment>
<evidence type="ECO:0000256" key="7">
    <source>
        <dbReference type="ARBA" id="ARBA00037450"/>
    </source>
</evidence>
<gene>
    <name evidence="11" type="ORF">L484_023248</name>
</gene>
<evidence type="ECO:0000259" key="10">
    <source>
        <dbReference type="PROSITE" id="PS50235"/>
    </source>
</evidence>
<feature type="compositionally biased region" description="Low complexity" evidence="9">
    <location>
        <begin position="117"/>
        <end position="128"/>
    </location>
</feature>